<accession>A0AAN7LV57</accession>
<dbReference type="GO" id="GO:0005634">
    <property type="term" value="C:nucleus"/>
    <property type="evidence" value="ECO:0007669"/>
    <property type="project" value="TreeGrafter"/>
</dbReference>
<dbReference type="GO" id="GO:0038023">
    <property type="term" value="F:signaling receptor activity"/>
    <property type="evidence" value="ECO:0007669"/>
    <property type="project" value="InterPro"/>
</dbReference>
<dbReference type="GO" id="GO:0006952">
    <property type="term" value="P:defense response"/>
    <property type="evidence" value="ECO:0007669"/>
    <property type="project" value="UniProtKB-KW"/>
</dbReference>
<evidence type="ECO:0000256" key="3">
    <source>
        <dbReference type="ARBA" id="ARBA00023265"/>
    </source>
</evidence>
<dbReference type="Pfam" id="PF00407">
    <property type="entry name" value="Bet_v_1"/>
    <property type="match status" value="1"/>
</dbReference>
<evidence type="ECO:0000313" key="5">
    <source>
        <dbReference type="EMBL" id="KAK4786682.1"/>
    </source>
</evidence>
<dbReference type="CDD" id="cd07816">
    <property type="entry name" value="Bet_v1-like"/>
    <property type="match status" value="1"/>
</dbReference>
<comment type="similarity">
    <text evidence="1">Belongs to the BetVI family.</text>
</comment>
<evidence type="ECO:0000256" key="1">
    <source>
        <dbReference type="ARBA" id="ARBA00009744"/>
    </source>
</evidence>
<evidence type="ECO:0000313" key="6">
    <source>
        <dbReference type="Proteomes" id="UP001346149"/>
    </source>
</evidence>
<evidence type="ECO:0000259" key="4">
    <source>
        <dbReference type="SMART" id="SM01037"/>
    </source>
</evidence>
<dbReference type="GO" id="GO:0004864">
    <property type="term" value="F:protein phosphatase inhibitor activity"/>
    <property type="evidence" value="ECO:0007669"/>
    <property type="project" value="InterPro"/>
</dbReference>
<dbReference type="GO" id="GO:0005737">
    <property type="term" value="C:cytoplasm"/>
    <property type="evidence" value="ECO:0007669"/>
    <property type="project" value="TreeGrafter"/>
</dbReference>
<dbReference type="SMART" id="SM01037">
    <property type="entry name" value="Bet_v_1"/>
    <property type="match status" value="1"/>
</dbReference>
<dbReference type="GO" id="GO:0009738">
    <property type="term" value="P:abscisic acid-activated signaling pathway"/>
    <property type="evidence" value="ECO:0007669"/>
    <property type="project" value="InterPro"/>
</dbReference>
<protein>
    <recommendedName>
        <fullName evidence="4">Bet v I/Major latex protein domain-containing protein</fullName>
    </recommendedName>
</protein>
<dbReference type="GO" id="GO:0010427">
    <property type="term" value="F:abscisic acid binding"/>
    <property type="evidence" value="ECO:0007669"/>
    <property type="project" value="InterPro"/>
</dbReference>
<dbReference type="AlphaFoldDB" id="A0AAN7LV57"/>
<dbReference type="PRINTS" id="PR00634">
    <property type="entry name" value="BETALLERGEN"/>
</dbReference>
<comment type="caution">
    <text evidence="5">The sequence shown here is derived from an EMBL/GenBank/DDBJ whole genome shotgun (WGS) entry which is preliminary data.</text>
</comment>
<dbReference type="InterPro" id="IPR050279">
    <property type="entry name" value="Plant_def-hormone_signal"/>
</dbReference>
<dbReference type="PANTHER" id="PTHR31213">
    <property type="entry name" value="OS08G0374000 PROTEIN-RELATED"/>
    <property type="match status" value="1"/>
</dbReference>
<proteinExistence type="inferred from homology"/>
<keyword evidence="3" id="KW-0568">Pathogenesis-related protein</keyword>
<evidence type="ECO:0000256" key="2">
    <source>
        <dbReference type="ARBA" id="ARBA00022821"/>
    </source>
</evidence>
<keyword evidence="2" id="KW-0611">Plant defense</keyword>
<keyword evidence="6" id="KW-1185">Reference proteome</keyword>
<dbReference type="EMBL" id="JAXQNO010000012">
    <property type="protein sequence ID" value="KAK4786682.1"/>
    <property type="molecule type" value="Genomic_DNA"/>
</dbReference>
<dbReference type="InterPro" id="IPR000916">
    <property type="entry name" value="Bet_v_I/MLP"/>
</dbReference>
<dbReference type="FunFam" id="3.30.530.20:FF:000007">
    <property type="entry name" value="Major pollen allergen Bet v 1-A"/>
    <property type="match status" value="1"/>
</dbReference>
<organism evidence="5 6">
    <name type="scientific">Trapa natans</name>
    <name type="common">Water chestnut</name>
    <dbReference type="NCBI Taxonomy" id="22666"/>
    <lineage>
        <taxon>Eukaryota</taxon>
        <taxon>Viridiplantae</taxon>
        <taxon>Streptophyta</taxon>
        <taxon>Embryophyta</taxon>
        <taxon>Tracheophyta</taxon>
        <taxon>Spermatophyta</taxon>
        <taxon>Magnoliopsida</taxon>
        <taxon>eudicotyledons</taxon>
        <taxon>Gunneridae</taxon>
        <taxon>Pentapetalae</taxon>
        <taxon>rosids</taxon>
        <taxon>malvids</taxon>
        <taxon>Myrtales</taxon>
        <taxon>Lythraceae</taxon>
        <taxon>Trapa</taxon>
    </lineage>
</organism>
<feature type="domain" description="Bet v I/Major latex protein" evidence="4">
    <location>
        <begin position="1"/>
        <end position="156"/>
    </location>
</feature>
<dbReference type="InterPro" id="IPR023393">
    <property type="entry name" value="START-like_dom_sf"/>
</dbReference>
<dbReference type="PANTHER" id="PTHR31213:SF55">
    <property type="entry name" value="STRESS-INDUCED PROTEIN SAM22"/>
    <property type="match status" value="1"/>
</dbReference>
<name>A0AAN7LV57_TRANT</name>
<dbReference type="Gene3D" id="3.30.530.20">
    <property type="match status" value="1"/>
</dbReference>
<sequence length="161" mass="17708">MGVVTYSMEVCTSIPPARMFKAFVLDDNLIPTVLPQAIKRVEIVEGDGGAGTIKLVHFGDASSFKMVKHRVEELDKEKLTYSYTIIEGDALMGTLEKIENELKFEDGAGCNCGCICRSTSKYHTLEGVDIKEEDVKAGKEKAMGMFKAIEAYLLANPDAYN</sequence>
<dbReference type="SUPFAM" id="SSF55961">
    <property type="entry name" value="Bet v1-like"/>
    <property type="match status" value="1"/>
</dbReference>
<reference evidence="5 6" key="1">
    <citation type="journal article" date="2023" name="Hortic Res">
        <title>Pangenome of water caltrop reveals structural variations and asymmetric subgenome divergence after allopolyploidization.</title>
        <authorList>
            <person name="Zhang X."/>
            <person name="Chen Y."/>
            <person name="Wang L."/>
            <person name="Yuan Y."/>
            <person name="Fang M."/>
            <person name="Shi L."/>
            <person name="Lu R."/>
            <person name="Comes H.P."/>
            <person name="Ma Y."/>
            <person name="Chen Y."/>
            <person name="Huang G."/>
            <person name="Zhou Y."/>
            <person name="Zheng Z."/>
            <person name="Qiu Y."/>
        </authorList>
    </citation>
    <scope>NUCLEOTIDE SEQUENCE [LARGE SCALE GENOMIC DNA]</scope>
    <source>
        <strain evidence="5">F231</strain>
    </source>
</reference>
<dbReference type="InterPro" id="IPR024949">
    <property type="entry name" value="Bet_v_I_allergen"/>
</dbReference>
<gene>
    <name evidence="5" type="ORF">SAY86_010515</name>
</gene>
<dbReference type="Proteomes" id="UP001346149">
    <property type="component" value="Unassembled WGS sequence"/>
</dbReference>